<dbReference type="PROSITE" id="PS50056">
    <property type="entry name" value="TYR_PHOSPHATASE_2"/>
    <property type="match status" value="1"/>
</dbReference>
<sequence>MKAADTLAFFLDMAVASKVVSKRSARTFVEDGMEKELYEPHARKSTLRFDEVRLEEVEGPSSKSSSKSSSTSQTDVDISTLTADRTETGTAGIDLDIGDGGDQIVASKAPKLAGDSDDAEPEGLSTRPYPPNFGIVVPGVYRSSYPQPQAYGFLQDLGLKTIITLVQKDFPPGYKSFITANGIKHHVFDMKGTKKEEIPIKTMKSILRLVLDRQNHPLLIHCNHGKHRTGCIVAVVRKLTGWELSMIVDEYKSYAEPKVRECDIKYITTFDLSTISNLFVKEPSWQLRARSFVRVSLFTTFVLVVWLFSGTRIVSHTPST</sequence>
<evidence type="ECO:0000256" key="6">
    <source>
        <dbReference type="ARBA" id="ARBA00047342"/>
    </source>
</evidence>
<comment type="catalytic activity">
    <reaction evidence="6">
        <text>5-diphospho-1D-myo-inositol 1,2,3,4,6-pentakisphosphate + H2O = 1D-myo-inositol hexakisphosphate + phosphate + H(+)</text>
        <dbReference type="Rhea" id="RHEA:22384"/>
        <dbReference type="ChEBI" id="CHEBI:15377"/>
        <dbReference type="ChEBI" id="CHEBI:15378"/>
        <dbReference type="ChEBI" id="CHEBI:43474"/>
        <dbReference type="ChEBI" id="CHEBI:58130"/>
        <dbReference type="ChEBI" id="CHEBI:58628"/>
        <dbReference type="EC" id="3.6.1.52"/>
    </reaction>
    <physiologicalReaction direction="left-to-right" evidence="6">
        <dbReference type="Rhea" id="RHEA:22385"/>
    </physiologicalReaction>
</comment>
<dbReference type="FunFam" id="3.90.190.10:FF:000035">
    <property type="entry name" value="Tyrosine phosphatase, putative"/>
    <property type="match status" value="1"/>
</dbReference>
<dbReference type="InterPro" id="IPR020422">
    <property type="entry name" value="TYR_PHOSPHATASE_DUAL_dom"/>
</dbReference>
<gene>
    <name evidence="11" type="ORF">QBC33DRAFT_4997</name>
</gene>
<evidence type="ECO:0000256" key="3">
    <source>
        <dbReference type="ARBA" id="ARBA00022490"/>
    </source>
</evidence>
<evidence type="ECO:0000256" key="2">
    <source>
        <dbReference type="ARBA" id="ARBA00012527"/>
    </source>
</evidence>
<dbReference type="InterPro" id="IPR000387">
    <property type="entry name" value="Tyr_Pase_dom"/>
</dbReference>
<dbReference type="GO" id="GO:0005737">
    <property type="term" value="C:cytoplasm"/>
    <property type="evidence" value="ECO:0007669"/>
    <property type="project" value="UniProtKB-SubCell"/>
</dbReference>
<dbReference type="GO" id="GO:0052840">
    <property type="term" value="F:inositol diphosphate tetrakisphosphate diphosphatase activity"/>
    <property type="evidence" value="ECO:0007669"/>
    <property type="project" value="TreeGrafter"/>
</dbReference>
<dbReference type="InterPro" id="IPR029021">
    <property type="entry name" value="Prot-tyrosine_phosphatase-like"/>
</dbReference>
<dbReference type="InterPro" id="IPR004861">
    <property type="entry name" value="Siw14-like"/>
</dbReference>
<proteinExistence type="inferred from homology"/>
<dbReference type="SUPFAM" id="SSF52799">
    <property type="entry name" value="(Phosphotyrosine protein) phosphatases II"/>
    <property type="match status" value="1"/>
</dbReference>
<keyword evidence="12" id="KW-1185">Reference proteome</keyword>
<feature type="compositionally biased region" description="Polar residues" evidence="8">
    <location>
        <begin position="73"/>
        <end position="83"/>
    </location>
</feature>
<dbReference type="EMBL" id="MU838997">
    <property type="protein sequence ID" value="KAK1772313.1"/>
    <property type="molecule type" value="Genomic_DNA"/>
</dbReference>
<feature type="domain" description="Tyrosine specific protein phosphatases" evidence="10">
    <location>
        <begin position="204"/>
        <end position="235"/>
    </location>
</feature>
<feature type="domain" description="Tyrosine-protein phosphatase" evidence="9">
    <location>
        <begin position="132"/>
        <end position="279"/>
    </location>
</feature>
<evidence type="ECO:0000313" key="12">
    <source>
        <dbReference type="Proteomes" id="UP001244011"/>
    </source>
</evidence>
<dbReference type="GeneID" id="85308839"/>
<name>A0AAJ0C8V7_9PEZI</name>
<feature type="compositionally biased region" description="Low complexity" evidence="8">
    <location>
        <begin position="61"/>
        <end position="72"/>
    </location>
</feature>
<comment type="subcellular location">
    <subcellularLocation>
        <location evidence="1">Cytoplasm</location>
    </subcellularLocation>
</comment>
<organism evidence="11 12">
    <name type="scientific">Phialemonium atrogriseum</name>
    <dbReference type="NCBI Taxonomy" id="1093897"/>
    <lineage>
        <taxon>Eukaryota</taxon>
        <taxon>Fungi</taxon>
        <taxon>Dikarya</taxon>
        <taxon>Ascomycota</taxon>
        <taxon>Pezizomycotina</taxon>
        <taxon>Sordariomycetes</taxon>
        <taxon>Sordariomycetidae</taxon>
        <taxon>Cephalothecales</taxon>
        <taxon>Cephalothecaceae</taxon>
        <taxon>Phialemonium</taxon>
    </lineage>
</organism>
<evidence type="ECO:0000256" key="4">
    <source>
        <dbReference type="ARBA" id="ARBA00022801"/>
    </source>
</evidence>
<dbReference type="Gene3D" id="3.90.190.10">
    <property type="entry name" value="Protein tyrosine phosphatase superfamily"/>
    <property type="match status" value="1"/>
</dbReference>
<evidence type="ECO:0000256" key="5">
    <source>
        <dbReference type="ARBA" id="ARBA00044949"/>
    </source>
</evidence>
<reference evidence="11" key="1">
    <citation type="submission" date="2023-06" db="EMBL/GenBank/DDBJ databases">
        <title>Genome-scale phylogeny and comparative genomics of the fungal order Sordariales.</title>
        <authorList>
            <consortium name="Lawrence Berkeley National Laboratory"/>
            <person name="Hensen N."/>
            <person name="Bonometti L."/>
            <person name="Westerberg I."/>
            <person name="Brannstrom I.O."/>
            <person name="Guillou S."/>
            <person name="Cros-Aarteil S."/>
            <person name="Calhoun S."/>
            <person name="Haridas S."/>
            <person name="Kuo A."/>
            <person name="Mondo S."/>
            <person name="Pangilinan J."/>
            <person name="Riley R."/>
            <person name="Labutti K."/>
            <person name="Andreopoulos B."/>
            <person name="Lipzen A."/>
            <person name="Chen C."/>
            <person name="Yanf M."/>
            <person name="Daum C."/>
            <person name="Ng V."/>
            <person name="Clum A."/>
            <person name="Steindorff A."/>
            <person name="Ohm R."/>
            <person name="Martin F."/>
            <person name="Silar P."/>
            <person name="Natvig D."/>
            <person name="Lalanne C."/>
            <person name="Gautier V."/>
            <person name="Ament-Velasquez S.L."/>
            <person name="Kruys A."/>
            <person name="Hutchinson M.I."/>
            <person name="Powell A.J."/>
            <person name="Barry K."/>
            <person name="Miller A.N."/>
            <person name="Grigoriev I.V."/>
            <person name="Debuchy R."/>
            <person name="Gladieux P."/>
            <person name="Thoren M.H."/>
            <person name="Johannesson H."/>
        </authorList>
    </citation>
    <scope>NUCLEOTIDE SEQUENCE</scope>
    <source>
        <strain evidence="11">8032-3</strain>
    </source>
</reference>
<protein>
    <recommendedName>
        <fullName evidence="2">diphosphoinositol-polyphosphate diphosphatase</fullName>
        <ecNumber evidence="2">3.6.1.52</ecNumber>
    </recommendedName>
</protein>
<dbReference type="RefSeq" id="XP_060288526.1">
    <property type="nucleotide sequence ID" value="XM_060425652.1"/>
</dbReference>
<evidence type="ECO:0000256" key="1">
    <source>
        <dbReference type="ARBA" id="ARBA00004496"/>
    </source>
</evidence>
<evidence type="ECO:0000259" key="9">
    <source>
        <dbReference type="PROSITE" id="PS50054"/>
    </source>
</evidence>
<dbReference type="EC" id="3.6.1.52" evidence="2"/>
<dbReference type="PANTHER" id="PTHR31126">
    <property type="entry name" value="TYROSINE-PROTEIN PHOSPHATASE"/>
    <property type="match status" value="1"/>
</dbReference>
<evidence type="ECO:0000313" key="11">
    <source>
        <dbReference type="EMBL" id="KAK1772313.1"/>
    </source>
</evidence>
<accession>A0AAJ0C8V7</accession>
<evidence type="ECO:0000256" key="7">
    <source>
        <dbReference type="ARBA" id="ARBA00047927"/>
    </source>
</evidence>
<dbReference type="PROSITE" id="PS00383">
    <property type="entry name" value="TYR_PHOSPHATASE_1"/>
    <property type="match status" value="1"/>
</dbReference>
<dbReference type="GO" id="GO:0016791">
    <property type="term" value="F:phosphatase activity"/>
    <property type="evidence" value="ECO:0007669"/>
    <property type="project" value="TreeGrafter"/>
</dbReference>
<evidence type="ECO:0000256" key="8">
    <source>
        <dbReference type="SAM" id="MobiDB-lite"/>
    </source>
</evidence>
<dbReference type="PROSITE" id="PS50054">
    <property type="entry name" value="TYR_PHOSPHATASE_DUAL"/>
    <property type="match status" value="1"/>
</dbReference>
<comment type="catalytic activity">
    <reaction evidence="7">
        <text>1,5-bis(diphospho)-1D-myo-inositol 2,3,4,6-tetrakisphosphate + H2O = 1-diphospho-1D-myo-inositol 2,3,4,5,6-pentakisphosphate + phosphate + 2 H(+)</text>
        <dbReference type="Rhea" id="RHEA:79699"/>
        <dbReference type="ChEBI" id="CHEBI:15377"/>
        <dbReference type="ChEBI" id="CHEBI:15378"/>
        <dbReference type="ChEBI" id="CHEBI:43474"/>
        <dbReference type="ChEBI" id="CHEBI:74946"/>
        <dbReference type="ChEBI" id="CHEBI:77983"/>
        <dbReference type="EC" id="3.6.1.52"/>
    </reaction>
    <physiologicalReaction direction="left-to-right" evidence="7">
        <dbReference type="Rhea" id="RHEA:79700"/>
    </physiologicalReaction>
</comment>
<dbReference type="InterPro" id="IPR016130">
    <property type="entry name" value="Tyr_Pase_AS"/>
</dbReference>
<dbReference type="Proteomes" id="UP001244011">
    <property type="component" value="Unassembled WGS sequence"/>
</dbReference>
<dbReference type="PANTHER" id="PTHR31126:SF48">
    <property type="entry name" value="INOSITOL PHOSPHATASE SIW14"/>
    <property type="match status" value="1"/>
</dbReference>
<keyword evidence="4" id="KW-0378">Hydrolase</keyword>
<feature type="region of interest" description="Disordered" evidence="8">
    <location>
        <begin position="49"/>
        <end position="83"/>
    </location>
</feature>
<dbReference type="Pfam" id="PF03162">
    <property type="entry name" value="Y_phosphatase2"/>
    <property type="match status" value="1"/>
</dbReference>
<evidence type="ECO:0000259" key="10">
    <source>
        <dbReference type="PROSITE" id="PS50056"/>
    </source>
</evidence>
<comment type="similarity">
    <text evidence="5">Belongs to the protein-tyrosine phosphatase family. Atypical dual-specificity phosphatase Siw14-like subfamily.</text>
</comment>
<comment type="caution">
    <text evidence="11">The sequence shown here is derived from an EMBL/GenBank/DDBJ whole genome shotgun (WGS) entry which is preliminary data.</text>
</comment>
<keyword evidence="3" id="KW-0963">Cytoplasm</keyword>
<dbReference type="AlphaFoldDB" id="A0AAJ0C8V7"/>